<gene>
    <name evidence="1" type="ORF">BQ2448_7161</name>
</gene>
<dbReference type="Proteomes" id="UP000198372">
    <property type="component" value="Unassembled WGS sequence"/>
</dbReference>
<dbReference type="AlphaFoldDB" id="A0A238FQ62"/>
<dbReference type="OrthoDB" id="2527598at2759"/>
<accession>A0A238FQ62</accession>
<protein>
    <submittedName>
        <fullName evidence="1">BQ2448_7161 protein</fullName>
    </submittedName>
</protein>
<keyword evidence="2" id="KW-1185">Reference proteome</keyword>
<evidence type="ECO:0000313" key="2">
    <source>
        <dbReference type="Proteomes" id="UP000198372"/>
    </source>
</evidence>
<organism evidence="1 2">
    <name type="scientific">Microbotryum intermedium</name>
    <dbReference type="NCBI Taxonomy" id="269621"/>
    <lineage>
        <taxon>Eukaryota</taxon>
        <taxon>Fungi</taxon>
        <taxon>Dikarya</taxon>
        <taxon>Basidiomycota</taxon>
        <taxon>Pucciniomycotina</taxon>
        <taxon>Microbotryomycetes</taxon>
        <taxon>Microbotryales</taxon>
        <taxon>Microbotryaceae</taxon>
        <taxon>Microbotryum</taxon>
    </lineage>
</organism>
<proteinExistence type="predicted"/>
<reference evidence="2" key="1">
    <citation type="submission" date="2016-09" db="EMBL/GenBank/DDBJ databases">
        <authorList>
            <person name="Jeantristanb JTB J.-T."/>
            <person name="Ricardo R."/>
        </authorList>
    </citation>
    <scope>NUCLEOTIDE SEQUENCE [LARGE SCALE GENOMIC DNA]</scope>
</reference>
<dbReference type="EMBL" id="FMSP01000017">
    <property type="protein sequence ID" value="SCV73236.1"/>
    <property type="molecule type" value="Genomic_DNA"/>
</dbReference>
<evidence type="ECO:0000313" key="1">
    <source>
        <dbReference type="EMBL" id="SCV73236.1"/>
    </source>
</evidence>
<sequence>MRPTLLLSVRPIPLSSIPPLLLRLPPQASPTSYQAERRRLKQASPTMEALAHKLRQQGEQLDNLRLHAYVPKRKEWEGVASKHRVLLQRLRREA</sequence>
<name>A0A238FQ62_9BASI</name>